<keyword evidence="3" id="KW-1185">Reference proteome</keyword>
<reference evidence="3" key="1">
    <citation type="journal article" date="2019" name="Curr. Biol.">
        <title>Genome Sequence of Striga asiatica Provides Insight into the Evolution of Plant Parasitism.</title>
        <authorList>
            <person name="Yoshida S."/>
            <person name="Kim S."/>
            <person name="Wafula E.K."/>
            <person name="Tanskanen J."/>
            <person name="Kim Y.M."/>
            <person name="Honaas L."/>
            <person name="Yang Z."/>
            <person name="Spallek T."/>
            <person name="Conn C.E."/>
            <person name="Ichihashi Y."/>
            <person name="Cheong K."/>
            <person name="Cui S."/>
            <person name="Der J.P."/>
            <person name="Gundlach H."/>
            <person name="Jiao Y."/>
            <person name="Hori C."/>
            <person name="Ishida J.K."/>
            <person name="Kasahara H."/>
            <person name="Kiba T."/>
            <person name="Kim M.S."/>
            <person name="Koo N."/>
            <person name="Laohavisit A."/>
            <person name="Lee Y.H."/>
            <person name="Lumba S."/>
            <person name="McCourt P."/>
            <person name="Mortimer J.C."/>
            <person name="Mutuku J.M."/>
            <person name="Nomura T."/>
            <person name="Sasaki-Sekimoto Y."/>
            <person name="Seto Y."/>
            <person name="Wang Y."/>
            <person name="Wakatake T."/>
            <person name="Sakakibara H."/>
            <person name="Demura T."/>
            <person name="Yamaguchi S."/>
            <person name="Yoneyama K."/>
            <person name="Manabe R.I."/>
            <person name="Nelson D.C."/>
            <person name="Schulman A.H."/>
            <person name="Timko M.P."/>
            <person name="dePamphilis C.W."/>
            <person name="Choi D."/>
            <person name="Shirasu K."/>
        </authorList>
    </citation>
    <scope>NUCLEOTIDE SEQUENCE [LARGE SCALE GENOMIC DNA]</scope>
    <source>
        <strain evidence="3">cv. UVA1</strain>
    </source>
</reference>
<proteinExistence type="predicted"/>
<comment type="caution">
    <text evidence="2">The sequence shown here is derived from an EMBL/GenBank/DDBJ whole genome shotgun (WGS) entry which is preliminary data.</text>
</comment>
<accession>A0A5A7Q1K3</accession>
<dbReference type="GO" id="GO:0016787">
    <property type="term" value="F:hydrolase activity"/>
    <property type="evidence" value="ECO:0007669"/>
    <property type="project" value="UniProtKB-KW"/>
</dbReference>
<dbReference type="EMBL" id="BKCP01005516">
    <property type="protein sequence ID" value="GER38781.1"/>
    <property type="molecule type" value="Genomic_DNA"/>
</dbReference>
<evidence type="ECO:0000313" key="2">
    <source>
        <dbReference type="EMBL" id="GER38781.1"/>
    </source>
</evidence>
<feature type="compositionally biased region" description="Low complexity" evidence="1">
    <location>
        <begin position="119"/>
        <end position="135"/>
    </location>
</feature>
<dbReference type="AlphaFoldDB" id="A0A5A7Q1K3"/>
<name>A0A5A7Q1K3_STRAF</name>
<evidence type="ECO:0000313" key="3">
    <source>
        <dbReference type="Proteomes" id="UP000325081"/>
    </source>
</evidence>
<feature type="region of interest" description="Disordered" evidence="1">
    <location>
        <begin position="119"/>
        <end position="144"/>
    </location>
</feature>
<keyword evidence="2" id="KW-0378">Hydrolase</keyword>
<dbReference type="Proteomes" id="UP000325081">
    <property type="component" value="Unassembled WGS sequence"/>
</dbReference>
<organism evidence="2 3">
    <name type="scientific">Striga asiatica</name>
    <name type="common">Asiatic witchweed</name>
    <name type="synonym">Buchnera asiatica</name>
    <dbReference type="NCBI Taxonomy" id="4170"/>
    <lineage>
        <taxon>Eukaryota</taxon>
        <taxon>Viridiplantae</taxon>
        <taxon>Streptophyta</taxon>
        <taxon>Embryophyta</taxon>
        <taxon>Tracheophyta</taxon>
        <taxon>Spermatophyta</taxon>
        <taxon>Magnoliopsida</taxon>
        <taxon>eudicotyledons</taxon>
        <taxon>Gunneridae</taxon>
        <taxon>Pentapetalae</taxon>
        <taxon>asterids</taxon>
        <taxon>lamiids</taxon>
        <taxon>Lamiales</taxon>
        <taxon>Orobanchaceae</taxon>
        <taxon>Buchnereae</taxon>
        <taxon>Striga</taxon>
    </lineage>
</organism>
<gene>
    <name evidence="2" type="ORF">STAS_15321</name>
</gene>
<sequence>MLISIPSSFLRAGRFEYRSDLCRVTIISKLAPPGTSCTDGTSSTMESLTQRSHSISRCHMDFFCGDNGSSFQMSPKTLAARLVIAFEIARAVLTPWPPPDMSSPSNNFENRSFIISASAESQKSESTSSSESINALENSIDQLC</sequence>
<evidence type="ECO:0000256" key="1">
    <source>
        <dbReference type="SAM" id="MobiDB-lite"/>
    </source>
</evidence>
<protein>
    <submittedName>
        <fullName evidence="2">GDSL-like Lipase/Acylhydrolase superfamily protein</fullName>
    </submittedName>
</protein>